<dbReference type="AlphaFoldDB" id="A0A8D9AMT5"/>
<name>A0A8D9AMT5_9HEMI</name>
<feature type="region of interest" description="Disordered" evidence="4">
    <location>
        <begin position="238"/>
        <end position="268"/>
    </location>
</feature>
<dbReference type="GO" id="GO:0008270">
    <property type="term" value="F:zinc ion binding"/>
    <property type="evidence" value="ECO:0007669"/>
    <property type="project" value="UniProtKB-KW"/>
</dbReference>
<dbReference type="SUPFAM" id="SSF57667">
    <property type="entry name" value="beta-beta-alpha zinc fingers"/>
    <property type="match status" value="1"/>
</dbReference>
<reference evidence="6" key="1">
    <citation type="submission" date="2021-05" db="EMBL/GenBank/DDBJ databases">
        <authorList>
            <person name="Alioto T."/>
            <person name="Alioto T."/>
            <person name="Gomez Garrido J."/>
        </authorList>
    </citation>
    <scope>NUCLEOTIDE SEQUENCE</scope>
</reference>
<feature type="compositionally biased region" description="Acidic residues" evidence="4">
    <location>
        <begin position="238"/>
        <end position="251"/>
    </location>
</feature>
<feature type="compositionally biased region" description="Basic and acidic residues" evidence="4">
    <location>
        <begin position="831"/>
        <end position="841"/>
    </location>
</feature>
<feature type="compositionally biased region" description="Polar residues" evidence="4">
    <location>
        <begin position="660"/>
        <end position="711"/>
    </location>
</feature>
<feature type="compositionally biased region" description="Polar residues" evidence="4">
    <location>
        <begin position="842"/>
        <end position="859"/>
    </location>
</feature>
<proteinExistence type="predicted"/>
<feature type="compositionally biased region" description="Acidic residues" evidence="4">
    <location>
        <begin position="185"/>
        <end position="201"/>
    </location>
</feature>
<dbReference type="EMBL" id="HBUF01572932">
    <property type="protein sequence ID" value="CAG6767272.1"/>
    <property type="molecule type" value="Transcribed_RNA"/>
</dbReference>
<feature type="compositionally biased region" description="Low complexity" evidence="4">
    <location>
        <begin position="334"/>
        <end position="350"/>
    </location>
</feature>
<evidence type="ECO:0000256" key="2">
    <source>
        <dbReference type="ARBA" id="ARBA00022771"/>
    </source>
</evidence>
<dbReference type="InterPro" id="IPR036236">
    <property type="entry name" value="Znf_C2H2_sf"/>
</dbReference>
<feature type="region of interest" description="Disordered" evidence="4">
    <location>
        <begin position="182"/>
        <end position="215"/>
    </location>
</feature>
<dbReference type="Pfam" id="PF05253">
    <property type="entry name" value="zf-U11-48K"/>
    <property type="match status" value="1"/>
</dbReference>
<accession>A0A8D9AMT5</accession>
<feature type="region of interest" description="Disordered" evidence="4">
    <location>
        <begin position="561"/>
        <end position="746"/>
    </location>
</feature>
<keyword evidence="1" id="KW-0479">Metal-binding</keyword>
<keyword evidence="2" id="KW-0863">Zinc-finger</keyword>
<evidence type="ECO:0000259" key="5">
    <source>
        <dbReference type="PROSITE" id="PS51800"/>
    </source>
</evidence>
<evidence type="ECO:0000256" key="4">
    <source>
        <dbReference type="SAM" id="MobiDB-lite"/>
    </source>
</evidence>
<feature type="compositionally biased region" description="Polar residues" evidence="4">
    <location>
        <begin position="254"/>
        <end position="268"/>
    </location>
</feature>
<evidence type="ECO:0000256" key="1">
    <source>
        <dbReference type="ARBA" id="ARBA00022723"/>
    </source>
</evidence>
<feature type="domain" description="CHHC U11-48K-type" evidence="5">
    <location>
        <begin position="37"/>
        <end position="64"/>
    </location>
</feature>
<protein>
    <recommendedName>
        <fullName evidence="5">CHHC U11-48K-type domain-containing protein</fullName>
    </recommendedName>
</protein>
<feature type="compositionally biased region" description="Polar residues" evidence="4">
    <location>
        <begin position="584"/>
        <end position="607"/>
    </location>
</feature>
<organism evidence="6">
    <name type="scientific">Cacopsylla melanoneura</name>
    <dbReference type="NCBI Taxonomy" id="428564"/>
    <lineage>
        <taxon>Eukaryota</taxon>
        <taxon>Metazoa</taxon>
        <taxon>Ecdysozoa</taxon>
        <taxon>Arthropoda</taxon>
        <taxon>Hexapoda</taxon>
        <taxon>Insecta</taxon>
        <taxon>Pterygota</taxon>
        <taxon>Neoptera</taxon>
        <taxon>Paraneoptera</taxon>
        <taxon>Hemiptera</taxon>
        <taxon>Sternorrhyncha</taxon>
        <taxon>Psylloidea</taxon>
        <taxon>Psyllidae</taxon>
        <taxon>Psyllinae</taxon>
        <taxon>Cacopsylla</taxon>
    </lineage>
</organism>
<keyword evidence="3" id="KW-0862">Zinc</keyword>
<feature type="region of interest" description="Disordered" evidence="4">
    <location>
        <begin position="795"/>
        <end position="866"/>
    </location>
</feature>
<dbReference type="InterPro" id="IPR022776">
    <property type="entry name" value="TRM13/UPF0224_CHHC_Znf_dom"/>
</dbReference>
<feature type="compositionally biased region" description="Polar residues" evidence="4">
    <location>
        <begin position="617"/>
        <end position="632"/>
    </location>
</feature>
<feature type="compositionally biased region" description="Low complexity" evidence="4">
    <location>
        <begin position="814"/>
        <end position="830"/>
    </location>
</feature>
<sequence length="880" mass="98127">MGSLDWLRPNEYNEAPGECIVGAYWVPNEACEPNRIMVTCPFDPNHKMKQSKLAGHIVKCEKNFPDIKKVPCIYNALEFIDRDKVEEHHLVCSHKSDFVQSNPYQIPNVDHSLVQSHLTTWEDDGKVKDVPESTYPDEDTDSFAVNEAFPKSLRNFVGLENNTEALLDQGPIKSEETGVCLEQDGSNDTEQDGSDSDEDESNSVYSEEGGNDAWSVSSVVGDVPLLESFNAYRAAYSDDEEEVYVGESDDESSVHSNSMNPSELSEEQNYSNTAWVASSNEDNNFYSSVDFSKTGDPVDNITIYRINHAEELFKGSDRLKAKVANFCELNIDNSDAGASNSDAGARNSDNMSRDETNDICGNDNHNNEHIGNTFEQSYDEVDTIDEVDAIDEVDTIDGELNGVNNVQEQGCNNTHEHNSSINSGDSQIRPLSVLKIIDYTHDAPEQYRAKPRKPLTLSDLAVFPDEPEPCPYFVSKHNGLQTFKVEDESQVFWKNATGNYQGNSSYTGDYETSSQSSDSSVFLQRDQLLQSLAKGRVDHSAYDNTKQGHNRRITAGRGLLVSPKNSSAHQDAFHSGGGRGNFTFGDSHNTQFRNLNASCSAQASQHNRPGFRPNMSVPKNNPSLNSRGSFNPQMGRGQDFSDTNQRHVSKPGGNLDMNFPQRNGRVTPNSNFSKSSYPASKSFGSSPSQGFNRHQGNQSASDRNESPSSAQMGRGQDIPRNIRHFPDNYHSRSPRSYESNIHSSNQFRNENVNQGDFKSQGKGRGQLLKSLIQSRTLPQPGQIHNQNHHQVQNYQHRNHNQGQSSQQKNHRQDQNYQQQNKGQNYQQQNHNDGHHQGRSENDSSPVVTHTPRGVTQSSPKRGLGRGALLQYILEKNKASP</sequence>
<evidence type="ECO:0000256" key="3">
    <source>
        <dbReference type="ARBA" id="ARBA00022833"/>
    </source>
</evidence>
<feature type="region of interest" description="Disordered" evidence="4">
    <location>
        <begin position="334"/>
        <end position="355"/>
    </location>
</feature>
<dbReference type="PROSITE" id="PS51800">
    <property type="entry name" value="ZF_CHHC_U11_48K"/>
    <property type="match status" value="1"/>
</dbReference>
<feature type="compositionally biased region" description="Polar residues" evidence="4">
    <location>
        <begin position="734"/>
        <end position="746"/>
    </location>
</feature>
<dbReference type="EMBL" id="HBUF01572933">
    <property type="protein sequence ID" value="CAG6767275.1"/>
    <property type="molecule type" value="Transcribed_RNA"/>
</dbReference>
<evidence type="ECO:0000313" key="6">
    <source>
        <dbReference type="EMBL" id="CAG6767272.1"/>
    </source>
</evidence>